<reference evidence="1" key="1">
    <citation type="journal article" date="2021" name="Viruses">
        <title>Novel Viruses That Lyse Plant and Human Strains of Kosakonia cowanii.</title>
        <authorList>
            <person name="Petrzik K."/>
            <person name="Brazdova S."/>
            <person name="Krawczyk K."/>
        </authorList>
    </citation>
    <scope>NUCLEOTIDE SEQUENCE</scope>
</reference>
<dbReference type="GeneID" id="77953121"/>
<evidence type="ECO:0000313" key="1">
    <source>
        <dbReference type="EMBL" id="QYN79944.1"/>
    </source>
</evidence>
<evidence type="ECO:0000313" key="2">
    <source>
        <dbReference type="Proteomes" id="UP000828443"/>
    </source>
</evidence>
<dbReference type="RefSeq" id="YP_010676756.1">
    <property type="nucleotide sequence ID" value="NC_071015.1"/>
</dbReference>
<dbReference type="Proteomes" id="UP000828443">
    <property type="component" value="Segment"/>
</dbReference>
<organism evidence="1 2">
    <name type="scientific">Kosakonia phage Kc263</name>
    <dbReference type="NCBI Taxonomy" id="2863194"/>
    <lineage>
        <taxon>Viruses</taxon>
        <taxon>Duplodnaviria</taxon>
        <taxon>Heunggongvirae</taxon>
        <taxon>Uroviricota</taxon>
        <taxon>Caudoviricetes</taxon>
        <taxon>Chimalliviridae</taxon>
        <taxon>Branisovskavirus</taxon>
        <taxon>Branisovskavirus Kc263</taxon>
    </lineage>
</organism>
<keyword evidence="2" id="KW-1185">Reference proteome</keyword>
<protein>
    <submittedName>
        <fullName evidence="1">Uncharacterized protein</fullName>
    </submittedName>
</protein>
<accession>A0AAE8BIJ4</accession>
<proteinExistence type="predicted"/>
<sequence length="139" mass="15787">MGNSIPGYFFAGYSKMNKKKESFYGSCEIVELGLSIIVNIDFMGVGVTPEGPVEVVYLKSALLKDNVRVDAIDSVVGLQSWYDLSACLKNSFSMADHWKQYDYISNDTVWHLINNFFANVKYEDEFNDIRESYPSVTVH</sequence>
<dbReference type="KEGG" id="vg:77953121"/>
<name>A0AAE8BIJ4_9CAUD</name>
<dbReference type="EMBL" id="MZ348422">
    <property type="protein sequence ID" value="QYN79944.1"/>
    <property type="molecule type" value="Genomic_DNA"/>
</dbReference>